<dbReference type="InterPro" id="IPR029044">
    <property type="entry name" value="Nucleotide-diphossugar_trans"/>
</dbReference>
<reference evidence="2 3" key="1">
    <citation type="submission" date="2016-02" db="EMBL/GenBank/DDBJ databases">
        <title>Complete genome of Sinomonas atrocyanea KCTC 3377.</title>
        <authorList>
            <person name="Kim K.M."/>
        </authorList>
    </citation>
    <scope>NUCLEOTIDE SEQUENCE [LARGE SCALE GENOMIC DNA]</scope>
    <source>
        <strain evidence="2 3">KCTC 3377</strain>
    </source>
</reference>
<dbReference type="EMBL" id="CP014518">
    <property type="protein sequence ID" value="AMM31390.1"/>
    <property type="molecule type" value="Genomic_DNA"/>
</dbReference>
<dbReference type="GO" id="GO:0016740">
    <property type="term" value="F:transferase activity"/>
    <property type="evidence" value="ECO:0007669"/>
    <property type="project" value="UniProtKB-KW"/>
</dbReference>
<dbReference type="OrthoDB" id="9787979at2"/>
<organism evidence="2 3">
    <name type="scientific">Sinomonas atrocyanea</name>
    <dbReference type="NCBI Taxonomy" id="37927"/>
    <lineage>
        <taxon>Bacteria</taxon>
        <taxon>Bacillati</taxon>
        <taxon>Actinomycetota</taxon>
        <taxon>Actinomycetes</taxon>
        <taxon>Micrococcales</taxon>
        <taxon>Micrococcaceae</taxon>
        <taxon>Sinomonas</taxon>
    </lineage>
</organism>
<evidence type="ECO:0000313" key="3">
    <source>
        <dbReference type="Proteomes" id="UP000070134"/>
    </source>
</evidence>
<dbReference type="Gene3D" id="3.90.550.10">
    <property type="entry name" value="Spore Coat Polysaccharide Biosynthesis Protein SpsA, Chain A"/>
    <property type="match status" value="1"/>
</dbReference>
<dbReference type="InterPro" id="IPR001173">
    <property type="entry name" value="Glyco_trans_2-like"/>
</dbReference>
<keyword evidence="3" id="KW-1185">Reference proteome</keyword>
<dbReference type="AlphaFoldDB" id="A0A126ZW56"/>
<dbReference type="PANTHER" id="PTHR43685">
    <property type="entry name" value="GLYCOSYLTRANSFERASE"/>
    <property type="match status" value="1"/>
</dbReference>
<dbReference type="KEGG" id="satk:SA2016_0700"/>
<dbReference type="RefSeq" id="WP_066495289.1">
    <property type="nucleotide sequence ID" value="NZ_BJMO01000012.1"/>
</dbReference>
<evidence type="ECO:0000259" key="1">
    <source>
        <dbReference type="Pfam" id="PF00535"/>
    </source>
</evidence>
<proteinExistence type="predicted"/>
<sequence>MNRGPEDWAAPRPPGEPLLEILIPTCNRPTELATTLAGLAGQDADDFGVVVSDQSDGPAGWEYEGPAAMLRLLEAQGRAVRTLRHHPRRGLAEHRQFLLEASSAPRVLFLDDDVWLAPGAVRTLGEALATLGCGFVGMAVQGLSYLDDPRPDEVGAFSVWDGPVQPERMDRQAPGFERWRLHNAANLAHLAADLRRTGRLRAGEWLPYRIAWVGGCVLYRREALEECGAFAFWRDLPPAHAGEDVVAQWRVMERYGGAGIIPSQAVHLESPTTVTERSVEASVVLAGDARRGPDEV</sequence>
<gene>
    <name evidence="2" type="ORF">SA2016_0700</name>
</gene>
<protein>
    <submittedName>
        <fullName evidence="2">Glycosyl transferase</fullName>
    </submittedName>
</protein>
<dbReference type="Proteomes" id="UP000070134">
    <property type="component" value="Chromosome"/>
</dbReference>
<feature type="domain" description="Glycosyltransferase 2-like" evidence="1">
    <location>
        <begin position="21"/>
        <end position="140"/>
    </location>
</feature>
<dbReference type="STRING" id="37927.SA2016_0700"/>
<dbReference type="InterPro" id="IPR050834">
    <property type="entry name" value="Glycosyltransf_2"/>
</dbReference>
<dbReference type="SUPFAM" id="SSF53448">
    <property type="entry name" value="Nucleotide-diphospho-sugar transferases"/>
    <property type="match status" value="1"/>
</dbReference>
<dbReference type="CDD" id="cd00761">
    <property type="entry name" value="Glyco_tranf_GTA_type"/>
    <property type="match status" value="1"/>
</dbReference>
<name>A0A126ZW56_9MICC</name>
<dbReference type="PANTHER" id="PTHR43685:SF2">
    <property type="entry name" value="GLYCOSYLTRANSFERASE 2-LIKE DOMAIN-CONTAINING PROTEIN"/>
    <property type="match status" value="1"/>
</dbReference>
<keyword evidence="2" id="KW-0808">Transferase</keyword>
<dbReference type="PATRIC" id="fig|37927.3.peg.720"/>
<evidence type="ECO:0000313" key="2">
    <source>
        <dbReference type="EMBL" id="AMM31390.1"/>
    </source>
</evidence>
<dbReference type="Pfam" id="PF00535">
    <property type="entry name" value="Glycos_transf_2"/>
    <property type="match status" value="1"/>
</dbReference>
<accession>A0A126ZW56</accession>